<dbReference type="GO" id="GO:0005524">
    <property type="term" value="F:ATP binding"/>
    <property type="evidence" value="ECO:0007669"/>
    <property type="project" value="UniProtKB-KW"/>
</dbReference>
<dbReference type="InterPro" id="IPR003661">
    <property type="entry name" value="HisK_dim/P_dom"/>
</dbReference>
<evidence type="ECO:0000256" key="1">
    <source>
        <dbReference type="ARBA" id="ARBA00000085"/>
    </source>
</evidence>
<keyword evidence="12" id="KW-0812">Transmembrane</keyword>
<keyword evidence="5" id="KW-0547">Nucleotide-binding</keyword>
<evidence type="ECO:0000313" key="17">
    <source>
        <dbReference type="EMBL" id="PUZ25933.1"/>
    </source>
</evidence>
<dbReference type="CDD" id="cd00156">
    <property type="entry name" value="REC"/>
    <property type="match status" value="1"/>
</dbReference>
<dbReference type="FunFam" id="1.10.287.130:FF:000045">
    <property type="entry name" value="Two-component system sensor histidine kinase/response regulator"/>
    <property type="match status" value="1"/>
</dbReference>
<keyword evidence="12" id="KW-0472">Membrane</keyword>
<feature type="domain" description="Response regulatory" evidence="16">
    <location>
        <begin position="1105"/>
        <end position="1220"/>
    </location>
</feature>
<dbReference type="InterPro" id="IPR013783">
    <property type="entry name" value="Ig-like_fold"/>
</dbReference>
<feature type="chain" id="PRO_5015618221" description="histidine kinase" evidence="13">
    <location>
        <begin position="21"/>
        <end position="1360"/>
    </location>
</feature>
<dbReference type="InterPro" id="IPR036890">
    <property type="entry name" value="HATPase_C_sf"/>
</dbReference>
<dbReference type="OrthoDB" id="1489484at2"/>
<dbReference type="Gene3D" id="3.40.50.2300">
    <property type="match status" value="1"/>
</dbReference>
<proteinExistence type="predicted"/>
<evidence type="ECO:0000259" key="14">
    <source>
        <dbReference type="PROSITE" id="PS01124"/>
    </source>
</evidence>
<dbReference type="InterPro" id="IPR015943">
    <property type="entry name" value="WD40/YVTN_repeat-like_dom_sf"/>
</dbReference>
<comment type="caution">
    <text evidence="17">The sequence shown here is derived from an EMBL/GenBank/DDBJ whole genome shotgun (WGS) entry which is preliminary data.</text>
</comment>
<feature type="domain" description="Histidine kinase" evidence="15">
    <location>
        <begin position="849"/>
        <end position="1071"/>
    </location>
</feature>
<feature type="transmembrane region" description="Helical" evidence="12">
    <location>
        <begin position="796"/>
        <end position="816"/>
    </location>
</feature>
<dbReference type="PANTHER" id="PTHR43547:SF2">
    <property type="entry name" value="HYBRID SIGNAL TRANSDUCTION HISTIDINE KINASE C"/>
    <property type="match status" value="1"/>
</dbReference>
<keyword evidence="18" id="KW-1185">Reference proteome</keyword>
<dbReference type="GO" id="GO:0003700">
    <property type="term" value="F:DNA-binding transcription factor activity"/>
    <property type="evidence" value="ECO:0007669"/>
    <property type="project" value="InterPro"/>
</dbReference>
<dbReference type="Pfam" id="PF00072">
    <property type="entry name" value="Response_reg"/>
    <property type="match status" value="1"/>
</dbReference>
<dbReference type="SMART" id="SM00448">
    <property type="entry name" value="REC"/>
    <property type="match status" value="1"/>
</dbReference>
<dbReference type="GO" id="GO:0000155">
    <property type="term" value="F:phosphorelay sensor kinase activity"/>
    <property type="evidence" value="ECO:0007669"/>
    <property type="project" value="InterPro"/>
</dbReference>
<keyword evidence="10" id="KW-0804">Transcription</keyword>
<evidence type="ECO:0000259" key="15">
    <source>
        <dbReference type="PROSITE" id="PS50109"/>
    </source>
</evidence>
<evidence type="ECO:0000313" key="18">
    <source>
        <dbReference type="Proteomes" id="UP000244450"/>
    </source>
</evidence>
<evidence type="ECO:0000256" key="11">
    <source>
        <dbReference type="PROSITE-ProRule" id="PRU00169"/>
    </source>
</evidence>
<dbReference type="InterPro" id="IPR004358">
    <property type="entry name" value="Sig_transdc_His_kin-like_C"/>
</dbReference>
<dbReference type="InterPro" id="IPR011110">
    <property type="entry name" value="Reg_prop"/>
</dbReference>
<dbReference type="PROSITE" id="PS01124">
    <property type="entry name" value="HTH_ARAC_FAMILY_2"/>
    <property type="match status" value="1"/>
</dbReference>
<dbReference type="CDD" id="cd16922">
    <property type="entry name" value="HATPase_EvgS-ArcB-TorS-like"/>
    <property type="match status" value="1"/>
</dbReference>
<dbReference type="Pfam" id="PF12833">
    <property type="entry name" value="HTH_18"/>
    <property type="match status" value="1"/>
</dbReference>
<evidence type="ECO:0000256" key="9">
    <source>
        <dbReference type="ARBA" id="ARBA00023015"/>
    </source>
</evidence>
<dbReference type="SMART" id="SM00388">
    <property type="entry name" value="HisKA"/>
    <property type="match status" value="1"/>
</dbReference>
<dbReference type="SUPFAM" id="SSF50998">
    <property type="entry name" value="Quinoprotein alcohol dehydrogenase-like"/>
    <property type="match status" value="1"/>
</dbReference>
<dbReference type="GO" id="GO:0043565">
    <property type="term" value="F:sequence-specific DNA binding"/>
    <property type="evidence" value="ECO:0007669"/>
    <property type="project" value="InterPro"/>
</dbReference>
<dbReference type="Pfam" id="PF07494">
    <property type="entry name" value="Reg_prop"/>
    <property type="match status" value="8"/>
</dbReference>
<dbReference type="InterPro" id="IPR001789">
    <property type="entry name" value="Sig_transdc_resp-reg_receiver"/>
</dbReference>
<keyword evidence="6 17" id="KW-0418">Kinase</keyword>
<dbReference type="Proteomes" id="UP000244450">
    <property type="component" value="Unassembled WGS sequence"/>
</dbReference>
<sequence length="1360" mass="153669">MLLQVFTCLCLVTISPAAFAQLPTYQFTRIDINQGLSAGQVNCILKDDQGFLWVGTVSGLNRYDGVHFQVFHHAPRDSSTLSSSFISTLEQGPGGRLWVTTFSGQDVYDPRTETFRRNAGAVQQAMGLDSGTVRHIVRDYRGWYWYLLPQAGLQAYDPATGKVFRLRAGKDSIHLLTNDIANLGTDARHHYWVLHTNGVLEDVEPQRFRVVKRYRFLPSAATAQHCALLIDHAGDCWIYNPTGPAGVYRLQTSTGQVTLYQTGPGPTALNNNIVRGVVEDDQGQIWIGTDHGGINVLDITRTHIRYVQNNPEDPKSLSQNSINALYRDSSGMIWVGTYKRGLNYYHEHLSKFALYQHQPYNPQSLPYDDVNRFVEDAKGNLWIGTNGGGLLYFDRQQHRFTQYRAGMPEAPGSNVIVSLCMDHAQKLWIGSYFGGLDCFDGKHFTHYANDPRVPDNSIWELYEDRQKRLWIGTLGHGLCWTDSLRKDFHLVNNDPLHLLYISTLLEDKAGNLWIGGDKGLEVLQPDGRFKVFTSNPGSLSDNLIICLFEDSRGWIWAGTREGLNLYDPQQQRFRVFRKEDGLPDNAVLNILEDGQHQLWMSTTNGLSALSIQLPDSSFTFRNYGEADGLQGKEFNENAALKTRAGELIFGGGNGFNLFYPDNIAANKQPPRVVFTDFQIFNSSVHAGEIINGRVLLPQAMTQTQSITLRYRENVFSISFAALNFLHPEKNRYRYKLEGFNTQWLSTDALQQKITYTNLDPGDYTFRVMAANNDGIWNEQGATLHIKILPPFWRTPLAFLLYALAVIGALLLARYYLLEKERFKFRLERERQEAQRMHEMDALKLRFFTNISHEFRTPLSLILSPVEKLLRHAGEQAQKTQLELVQRNARRLLNLVNQLLDFRKLEVEPIKLHPAEADIISFLQELTVQFSDLSEKKQVGLQFHSNLQTLTMLYDADKLEKILFNLLSNAFKFTPAGGRVSVTVSLVPGEGGEPDLLQLQVKDTGIGIPAEQQERIFERFFQHDVPASMVNPGSGIGLSITREFVRLHQGRITVESAPDQGATFTVWLPVHTLSQAAPVSGQVHAVISAPEGSTSEASGPAGNKPLLLLVEDNEDFRFYLKDNLRQYFRIAEAGNGQDAWEQLQNLQPDLVISDVSMPLMDGLQLCAHIRKQPRTAHLPVILLTARAAEGMQLEALESGATEYVTKPFNYEVLLSRIRNIIQRQQALSKHLHPHPEVDPVPVSITTQDERFRQAAMQVIEAHLSDPGFSVEELSQALFMSRVSVYKKLLAVTGMPPLEFIRSLRMKRAAQLLKESQLTVAEVAYEVGFNNPKNFSRYFKIAYHMLPSQYQKRQAGTTPEPS</sequence>
<evidence type="ECO:0000256" key="3">
    <source>
        <dbReference type="ARBA" id="ARBA00022553"/>
    </source>
</evidence>
<keyword evidence="4" id="KW-0808">Transferase</keyword>
<keyword evidence="12" id="KW-1133">Transmembrane helix</keyword>
<name>A0A2T7BI55_9BACT</name>
<keyword evidence="9" id="KW-0805">Transcription regulation</keyword>
<evidence type="ECO:0000256" key="2">
    <source>
        <dbReference type="ARBA" id="ARBA00012438"/>
    </source>
</evidence>
<dbReference type="Pfam" id="PF07495">
    <property type="entry name" value="Y_Y_Y"/>
    <property type="match status" value="1"/>
</dbReference>
<dbReference type="SUPFAM" id="SSF52172">
    <property type="entry name" value="CheY-like"/>
    <property type="match status" value="1"/>
</dbReference>
<keyword evidence="7" id="KW-0067">ATP-binding</keyword>
<evidence type="ECO:0000256" key="12">
    <source>
        <dbReference type="SAM" id="Phobius"/>
    </source>
</evidence>
<feature type="domain" description="HTH araC/xylS-type" evidence="14">
    <location>
        <begin position="1252"/>
        <end position="1351"/>
    </location>
</feature>
<evidence type="ECO:0000256" key="7">
    <source>
        <dbReference type="ARBA" id="ARBA00022840"/>
    </source>
</evidence>
<dbReference type="InterPro" id="IPR011006">
    <property type="entry name" value="CheY-like_superfamily"/>
</dbReference>
<dbReference type="SUPFAM" id="SSF63829">
    <property type="entry name" value="Calcium-dependent phosphotriesterase"/>
    <property type="match status" value="2"/>
</dbReference>
<evidence type="ECO:0000256" key="6">
    <source>
        <dbReference type="ARBA" id="ARBA00022777"/>
    </source>
</evidence>
<reference evidence="17 18" key="1">
    <citation type="submission" date="2018-04" db="EMBL/GenBank/DDBJ databases">
        <title>Chitinophaga fuyangensis sp. nov., isolated from soil in a chemical factory.</title>
        <authorList>
            <person name="Chen K."/>
        </authorList>
    </citation>
    <scope>NUCLEOTIDE SEQUENCE [LARGE SCALE GENOMIC DNA]</scope>
    <source>
        <strain evidence="17 18">LY-1</strain>
    </source>
</reference>
<dbReference type="FunFam" id="2.60.40.10:FF:000791">
    <property type="entry name" value="Two-component system sensor histidine kinase/response regulator"/>
    <property type="match status" value="1"/>
</dbReference>
<dbReference type="SMART" id="SM00342">
    <property type="entry name" value="HTH_ARAC"/>
    <property type="match status" value="1"/>
</dbReference>
<evidence type="ECO:0000259" key="16">
    <source>
        <dbReference type="PROSITE" id="PS50110"/>
    </source>
</evidence>
<evidence type="ECO:0000256" key="10">
    <source>
        <dbReference type="ARBA" id="ARBA00023163"/>
    </source>
</evidence>
<organism evidence="17 18">
    <name type="scientific">Chitinophaga parva</name>
    <dbReference type="NCBI Taxonomy" id="2169414"/>
    <lineage>
        <taxon>Bacteria</taxon>
        <taxon>Pseudomonadati</taxon>
        <taxon>Bacteroidota</taxon>
        <taxon>Chitinophagia</taxon>
        <taxon>Chitinophagales</taxon>
        <taxon>Chitinophagaceae</taxon>
        <taxon>Chitinophaga</taxon>
    </lineage>
</organism>
<dbReference type="Gene3D" id="3.30.565.10">
    <property type="entry name" value="Histidine kinase-like ATPase, C-terminal domain"/>
    <property type="match status" value="1"/>
</dbReference>
<gene>
    <name evidence="17" type="ORF">DCC81_16955</name>
</gene>
<keyword evidence="3 11" id="KW-0597">Phosphoprotein</keyword>
<dbReference type="Pfam" id="PF00512">
    <property type="entry name" value="HisKA"/>
    <property type="match status" value="1"/>
</dbReference>
<feature type="signal peptide" evidence="13">
    <location>
        <begin position="1"/>
        <end position="20"/>
    </location>
</feature>
<accession>A0A2T7BI55</accession>
<evidence type="ECO:0000256" key="8">
    <source>
        <dbReference type="ARBA" id="ARBA00023012"/>
    </source>
</evidence>
<dbReference type="InterPro" id="IPR036097">
    <property type="entry name" value="HisK_dim/P_sf"/>
</dbReference>
<feature type="modified residue" description="4-aspartylphosphate" evidence="11">
    <location>
        <position position="1153"/>
    </location>
</feature>
<dbReference type="SUPFAM" id="SSF46689">
    <property type="entry name" value="Homeodomain-like"/>
    <property type="match status" value="1"/>
</dbReference>
<dbReference type="InterPro" id="IPR018060">
    <property type="entry name" value="HTH_AraC"/>
</dbReference>
<dbReference type="Gene3D" id="2.60.40.10">
    <property type="entry name" value="Immunoglobulins"/>
    <property type="match status" value="1"/>
</dbReference>
<dbReference type="SMART" id="SM00387">
    <property type="entry name" value="HATPase_c"/>
    <property type="match status" value="1"/>
</dbReference>
<dbReference type="InterPro" id="IPR009057">
    <property type="entry name" value="Homeodomain-like_sf"/>
</dbReference>
<dbReference type="PROSITE" id="PS50109">
    <property type="entry name" value="HIS_KIN"/>
    <property type="match status" value="1"/>
</dbReference>
<dbReference type="Gene3D" id="1.10.10.60">
    <property type="entry name" value="Homeodomain-like"/>
    <property type="match status" value="1"/>
</dbReference>
<protein>
    <recommendedName>
        <fullName evidence="2">histidine kinase</fullName>
        <ecNumber evidence="2">2.7.13.3</ecNumber>
    </recommendedName>
</protein>
<dbReference type="FunFam" id="3.30.565.10:FF:000037">
    <property type="entry name" value="Hybrid sensor histidine kinase/response regulator"/>
    <property type="match status" value="1"/>
</dbReference>
<dbReference type="EC" id="2.7.13.3" evidence="2"/>
<dbReference type="InterPro" id="IPR003594">
    <property type="entry name" value="HATPase_dom"/>
</dbReference>
<comment type="catalytic activity">
    <reaction evidence="1">
        <text>ATP + protein L-histidine = ADP + protein N-phospho-L-histidine.</text>
        <dbReference type="EC" id="2.7.13.3"/>
    </reaction>
</comment>
<dbReference type="InterPro" id="IPR011123">
    <property type="entry name" value="Y_Y_Y"/>
</dbReference>
<dbReference type="SUPFAM" id="SSF47384">
    <property type="entry name" value="Homodimeric domain of signal transducing histidine kinase"/>
    <property type="match status" value="1"/>
</dbReference>
<dbReference type="Gene3D" id="2.130.10.10">
    <property type="entry name" value="YVTN repeat-like/Quinoprotein amine dehydrogenase"/>
    <property type="match status" value="2"/>
</dbReference>
<evidence type="ECO:0000256" key="13">
    <source>
        <dbReference type="SAM" id="SignalP"/>
    </source>
</evidence>
<evidence type="ECO:0000256" key="5">
    <source>
        <dbReference type="ARBA" id="ARBA00022741"/>
    </source>
</evidence>
<evidence type="ECO:0000256" key="4">
    <source>
        <dbReference type="ARBA" id="ARBA00022679"/>
    </source>
</evidence>
<dbReference type="Gene3D" id="1.10.287.130">
    <property type="match status" value="1"/>
</dbReference>
<dbReference type="InterPro" id="IPR005467">
    <property type="entry name" value="His_kinase_dom"/>
</dbReference>
<dbReference type="InterPro" id="IPR011047">
    <property type="entry name" value="Quinoprotein_ADH-like_sf"/>
</dbReference>
<dbReference type="PROSITE" id="PS50110">
    <property type="entry name" value="RESPONSE_REGULATORY"/>
    <property type="match status" value="1"/>
</dbReference>
<dbReference type="PANTHER" id="PTHR43547">
    <property type="entry name" value="TWO-COMPONENT HISTIDINE KINASE"/>
    <property type="match status" value="1"/>
</dbReference>
<dbReference type="SUPFAM" id="SSF55874">
    <property type="entry name" value="ATPase domain of HSP90 chaperone/DNA topoisomerase II/histidine kinase"/>
    <property type="match status" value="1"/>
</dbReference>
<dbReference type="Pfam" id="PF02518">
    <property type="entry name" value="HATPase_c"/>
    <property type="match status" value="1"/>
</dbReference>
<dbReference type="EMBL" id="QCYK01000002">
    <property type="protein sequence ID" value="PUZ25933.1"/>
    <property type="molecule type" value="Genomic_DNA"/>
</dbReference>
<dbReference type="CDD" id="cd00082">
    <property type="entry name" value="HisKA"/>
    <property type="match status" value="1"/>
</dbReference>
<keyword evidence="13" id="KW-0732">Signal</keyword>
<keyword evidence="8" id="KW-0902">Two-component regulatory system</keyword>
<dbReference type="PRINTS" id="PR00344">
    <property type="entry name" value="BCTRLSENSOR"/>
</dbReference>